<organism evidence="1">
    <name type="scientific">Rhizophora mucronata</name>
    <name type="common">Asiatic mangrove</name>
    <dbReference type="NCBI Taxonomy" id="61149"/>
    <lineage>
        <taxon>Eukaryota</taxon>
        <taxon>Viridiplantae</taxon>
        <taxon>Streptophyta</taxon>
        <taxon>Embryophyta</taxon>
        <taxon>Tracheophyta</taxon>
        <taxon>Spermatophyta</taxon>
        <taxon>Magnoliopsida</taxon>
        <taxon>eudicotyledons</taxon>
        <taxon>Gunneridae</taxon>
        <taxon>Pentapetalae</taxon>
        <taxon>rosids</taxon>
        <taxon>fabids</taxon>
        <taxon>Malpighiales</taxon>
        <taxon>Rhizophoraceae</taxon>
        <taxon>Rhizophora</taxon>
    </lineage>
</organism>
<accession>A0A2P2LQM4</accession>
<dbReference type="AlphaFoldDB" id="A0A2P2LQM4"/>
<dbReference type="EMBL" id="GGEC01039788">
    <property type="protein sequence ID" value="MBX20272.1"/>
    <property type="molecule type" value="Transcribed_RNA"/>
</dbReference>
<proteinExistence type="predicted"/>
<evidence type="ECO:0000313" key="1">
    <source>
        <dbReference type="EMBL" id="MBX20272.1"/>
    </source>
</evidence>
<name>A0A2P2LQM4_RHIMU</name>
<reference evidence="1" key="1">
    <citation type="submission" date="2018-02" db="EMBL/GenBank/DDBJ databases">
        <title>Rhizophora mucronata_Transcriptome.</title>
        <authorList>
            <person name="Meera S.P."/>
            <person name="Sreeshan A."/>
            <person name="Augustine A."/>
        </authorList>
    </citation>
    <scope>NUCLEOTIDE SEQUENCE</scope>
    <source>
        <tissue evidence="1">Leaf</tissue>
    </source>
</reference>
<sequence>MTNLANTQRIVSWHVHAQVDNIHMHKSISELADIQLSAARPL</sequence>
<protein>
    <submittedName>
        <fullName evidence="1">Putative E3 ubiquitin-protein ligase ARI8</fullName>
    </submittedName>
</protein>